<reference evidence="2 3" key="1">
    <citation type="journal article" date="2006" name="Syst. Appl. Microbiol.">
        <title>Anoxybacillus amylolyticus sp. nov., a thermophilic amylase producing bacterium isolated from Mount Rittmann (Antarctica).</title>
        <authorList>
            <person name="Poli A."/>
            <person name="Esposito E."/>
            <person name="Lama L."/>
            <person name="Orlando P."/>
            <person name="Nicolaus G."/>
            <person name="de Appolonia F."/>
            <person name="Gambacorta A."/>
            <person name="Nicolaus B."/>
        </authorList>
    </citation>
    <scope>NUCLEOTIDE SEQUENCE [LARGE SCALE GENOMIC DNA]</scope>
    <source>
        <strain evidence="2 3">DSM 15939</strain>
    </source>
</reference>
<dbReference type="RefSeq" id="WP_066324808.1">
    <property type="nucleotide sequence ID" value="NZ_CP015438.1"/>
</dbReference>
<accession>A0A160F2G4</accession>
<name>A0A160F2G4_9BACL</name>
<dbReference type="OrthoDB" id="2628515at2"/>
<proteinExistence type="predicted"/>
<organism evidence="2 3">
    <name type="scientific">Anoxybacteroides amylolyticum</name>
    <dbReference type="NCBI Taxonomy" id="294699"/>
    <lineage>
        <taxon>Bacteria</taxon>
        <taxon>Bacillati</taxon>
        <taxon>Bacillota</taxon>
        <taxon>Bacilli</taxon>
        <taxon>Bacillales</taxon>
        <taxon>Anoxybacillaceae</taxon>
        <taxon>Anoxybacteroides</taxon>
    </lineage>
</organism>
<evidence type="ECO:0000313" key="2">
    <source>
        <dbReference type="EMBL" id="ANB60418.1"/>
    </source>
</evidence>
<dbReference type="PATRIC" id="fig|294699.3.peg.2023"/>
<evidence type="ECO:0000313" key="3">
    <source>
        <dbReference type="Proteomes" id="UP000076865"/>
    </source>
</evidence>
<keyword evidence="3" id="KW-1185">Reference proteome</keyword>
<gene>
    <name evidence="2" type="ORF">GFC30_1970</name>
</gene>
<sequence length="65" mass="7725">MNNAKEKLIELIKEMSEGEIEKVLDFVEYLMKKQEKQLVHDLSKASETSIDFWNNDVDDEVWNHV</sequence>
<dbReference type="InterPro" id="IPR018739">
    <property type="entry name" value="DUF2281"/>
</dbReference>
<feature type="domain" description="DUF2281" evidence="1">
    <location>
        <begin position="7"/>
        <end position="39"/>
    </location>
</feature>
<dbReference type="Pfam" id="PF10047">
    <property type="entry name" value="DUF2281"/>
    <property type="match status" value="1"/>
</dbReference>
<dbReference type="AlphaFoldDB" id="A0A160F2G4"/>
<dbReference type="EMBL" id="CP015438">
    <property type="protein sequence ID" value="ANB60418.1"/>
    <property type="molecule type" value="Genomic_DNA"/>
</dbReference>
<dbReference type="KEGG" id="aamy:GFC30_1970"/>
<dbReference type="Proteomes" id="UP000076865">
    <property type="component" value="Chromosome"/>
</dbReference>
<protein>
    <recommendedName>
        <fullName evidence="1">DUF2281 domain-containing protein</fullName>
    </recommendedName>
</protein>
<evidence type="ECO:0000259" key="1">
    <source>
        <dbReference type="Pfam" id="PF10047"/>
    </source>
</evidence>